<reference evidence="2" key="1">
    <citation type="journal article" date="2019" name="Int. J. Syst. Evol. Microbiol.">
        <title>The Global Catalogue of Microorganisms (GCM) 10K type strain sequencing project: providing services to taxonomists for standard genome sequencing and annotation.</title>
        <authorList>
            <consortium name="The Broad Institute Genomics Platform"/>
            <consortium name="The Broad Institute Genome Sequencing Center for Infectious Disease"/>
            <person name="Wu L."/>
            <person name="Ma J."/>
        </authorList>
    </citation>
    <scope>NUCLEOTIDE SEQUENCE [LARGE SCALE GENOMIC DNA]</scope>
    <source>
        <strain evidence="2">CGMCC 1.10130</strain>
    </source>
</reference>
<sequence>MRGEQFKSDFKEKHLIGMFDISLNYNSGYRHSIDFFFHCEKLVADKLEFIVANFDLSDNKNLWDSIIKLLSDINSNLSKGNLELYSQSFPNSELALKVLKQLKEHNDGDQFLESYDNILDPILIFGTSLPGKWESVQEIKASIEHVNTA</sequence>
<organism evidence="1 2">
    <name type="scientific">Neiella marina</name>
    <dbReference type="NCBI Taxonomy" id="508461"/>
    <lineage>
        <taxon>Bacteria</taxon>
        <taxon>Pseudomonadati</taxon>
        <taxon>Pseudomonadota</taxon>
        <taxon>Gammaproteobacteria</taxon>
        <taxon>Alteromonadales</taxon>
        <taxon>Echinimonadaceae</taxon>
        <taxon>Neiella</taxon>
    </lineage>
</organism>
<evidence type="ECO:0000313" key="1">
    <source>
        <dbReference type="EMBL" id="GGA87879.1"/>
    </source>
</evidence>
<protein>
    <submittedName>
        <fullName evidence="1">Uncharacterized protein</fullName>
    </submittedName>
</protein>
<dbReference type="Proteomes" id="UP000619743">
    <property type="component" value="Unassembled WGS sequence"/>
</dbReference>
<keyword evidence="2" id="KW-1185">Reference proteome</keyword>
<proteinExistence type="predicted"/>
<dbReference type="RefSeq" id="WP_087507226.1">
    <property type="nucleotide sequence ID" value="NZ_BMDX01000023.1"/>
</dbReference>
<gene>
    <name evidence="1" type="ORF">GCM10011369_32450</name>
</gene>
<comment type="caution">
    <text evidence="1">The sequence shown here is derived from an EMBL/GenBank/DDBJ whole genome shotgun (WGS) entry which is preliminary data.</text>
</comment>
<accession>A0A8J2U982</accession>
<evidence type="ECO:0000313" key="2">
    <source>
        <dbReference type="Proteomes" id="UP000619743"/>
    </source>
</evidence>
<name>A0A8J2U982_9GAMM</name>
<dbReference type="AlphaFoldDB" id="A0A8J2U982"/>
<dbReference type="EMBL" id="BMDX01000023">
    <property type="protein sequence ID" value="GGA87879.1"/>
    <property type="molecule type" value="Genomic_DNA"/>
</dbReference>